<gene>
    <name evidence="4" type="ORF">ACFSKQ_05970</name>
</gene>
<evidence type="ECO:0000313" key="5">
    <source>
        <dbReference type="Proteomes" id="UP001597371"/>
    </source>
</evidence>
<keyword evidence="2" id="KW-0812">Transmembrane</keyword>
<evidence type="ECO:0000313" key="4">
    <source>
        <dbReference type="EMBL" id="MFD2237013.1"/>
    </source>
</evidence>
<organism evidence="4 5">
    <name type="scientific">Aureimonas populi</name>
    <dbReference type="NCBI Taxonomy" id="1701758"/>
    <lineage>
        <taxon>Bacteria</taxon>
        <taxon>Pseudomonadati</taxon>
        <taxon>Pseudomonadota</taxon>
        <taxon>Alphaproteobacteria</taxon>
        <taxon>Hyphomicrobiales</taxon>
        <taxon>Aurantimonadaceae</taxon>
        <taxon>Aureimonas</taxon>
    </lineage>
</organism>
<dbReference type="RefSeq" id="WP_209736842.1">
    <property type="nucleotide sequence ID" value="NZ_CP072611.1"/>
</dbReference>
<reference evidence="5" key="1">
    <citation type="journal article" date="2019" name="Int. J. Syst. Evol. Microbiol.">
        <title>The Global Catalogue of Microorganisms (GCM) 10K type strain sequencing project: providing services to taxonomists for standard genome sequencing and annotation.</title>
        <authorList>
            <consortium name="The Broad Institute Genomics Platform"/>
            <consortium name="The Broad Institute Genome Sequencing Center for Infectious Disease"/>
            <person name="Wu L."/>
            <person name="Ma J."/>
        </authorList>
    </citation>
    <scope>NUCLEOTIDE SEQUENCE [LARGE SCALE GENOMIC DNA]</scope>
    <source>
        <strain evidence="5">ZS-35-S2</strain>
    </source>
</reference>
<dbReference type="PANTHER" id="PTHR37461">
    <property type="entry name" value="ANTI-SIGMA-K FACTOR RSKA"/>
    <property type="match status" value="1"/>
</dbReference>
<accession>A0ABW5CMN2</accession>
<dbReference type="InterPro" id="IPR051474">
    <property type="entry name" value="Anti-sigma-K/W_factor"/>
</dbReference>
<feature type="region of interest" description="Disordered" evidence="1">
    <location>
        <begin position="218"/>
        <end position="241"/>
    </location>
</feature>
<proteinExistence type="predicted"/>
<dbReference type="Pfam" id="PF10099">
    <property type="entry name" value="RskA_C"/>
    <property type="match status" value="1"/>
</dbReference>
<feature type="transmembrane region" description="Helical" evidence="2">
    <location>
        <begin position="98"/>
        <end position="118"/>
    </location>
</feature>
<comment type="caution">
    <text evidence="4">The sequence shown here is derived from an EMBL/GenBank/DDBJ whole genome shotgun (WGS) entry which is preliminary data.</text>
</comment>
<dbReference type="InterPro" id="IPR018764">
    <property type="entry name" value="RskA_C"/>
</dbReference>
<evidence type="ECO:0000256" key="1">
    <source>
        <dbReference type="SAM" id="MobiDB-lite"/>
    </source>
</evidence>
<dbReference type="EMBL" id="JBHUIJ010000006">
    <property type="protein sequence ID" value="MFD2237013.1"/>
    <property type="molecule type" value="Genomic_DNA"/>
</dbReference>
<keyword evidence="5" id="KW-1185">Reference proteome</keyword>
<protein>
    <submittedName>
        <fullName evidence="4">Anti-sigma factor domain-containing protein</fullName>
    </submittedName>
</protein>
<keyword evidence="2" id="KW-0472">Membrane</keyword>
<feature type="domain" description="Anti-sigma K factor RskA C-terminal" evidence="3">
    <location>
        <begin position="105"/>
        <end position="232"/>
    </location>
</feature>
<name>A0ABW5CMN2_9HYPH</name>
<keyword evidence="2" id="KW-1133">Transmembrane helix</keyword>
<dbReference type="Proteomes" id="UP001597371">
    <property type="component" value="Unassembled WGS sequence"/>
</dbReference>
<evidence type="ECO:0000256" key="2">
    <source>
        <dbReference type="SAM" id="Phobius"/>
    </source>
</evidence>
<evidence type="ECO:0000259" key="3">
    <source>
        <dbReference type="Pfam" id="PF10099"/>
    </source>
</evidence>
<dbReference type="PANTHER" id="PTHR37461:SF1">
    <property type="entry name" value="ANTI-SIGMA-K FACTOR RSKA"/>
    <property type="match status" value="1"/>
</dbReference>
<sequence length="241" mass="24775">MIASGMDPERDEDFLAPEYVLGTLDAAGRERARRRLAGDPAFASEVEAWARHLAPMASAVEPVSPPAAVWRRIEAALPQASSLRDAPRALVDAIWRRLAIGSMALAAASLAALAFVAWQPSRQAGPVGGVEMSTAIMDEDGAALVAALVDAADGSITLVPMALPDADGHTSQLWLVPGEGPPRSLGLVDRTRPTRLALPADLSEGMMSEGAVLAVSLEPAGGSPTGQPTGPVLGHGSLGSL</sequence>